<dbReference type="EMBL" id="FMZW01000028">
    <property type="protein sequence ID" value="SDE54441.1"/>
    <property type="molecule type" value="Genomic_DNA"/>
</dbReference>
<feature type="transmembrane region" description="Helical" evidence="1">
    <location>
        <begin position="150"/>
        <end position="173"/>
    </location>
</feature>
<feature type="transmembrane region" description="Helical" evidence="1">
    <location>
        <begin position="294"/>
        <end position="317"/>
    </location>
</feature>
<protein>
    <submittedName>
        <fullName evidence="3">Peptidoglycan/LPS O-acetylase OafA/YrhL, contains acyltransferase and SGNH-hydrolase domains</fullName>
    </submittedName>
</protein>
<reference evidence="3 4" key="1">
    <citation type="submission" date="2016-10" db="EMBL/GenBank/DDBJ databases">
        <authorList>
            <person name="de Groot N.N."/>
        </authorList>
    </citation>
    <scope>NUCLEOTIDE SEQUENCE [LARGE SCALE GENOMIC DNA]</scope>
    <source>
        <strain evidence="3 4">R5</strain>
    </source>
</reference>
<keyword evidence="1" id="KW-0472">Membrane</keyword>
<dbReference type="InterPro" id="IPR002656">
    <property type="entry name" value="Acyl_transf_3_dom"/>
</dbReference>
<feature type="transmembrane region" description="Helical" evidence="1">
    <location>
        <begin position="62"/>
        <end position="83"/>
    </location>
</feature>
<evidence type="ECO:0000259" key="2">
    <source>
        <dbReference type="Pfam" id="PF01757"/>
    </source>
</evidence>
<feature type="transmembrane region" description="Helical" evidence="1">
    <location>
        <begin position="21"/>
        <end position="42"/>
    </location>
</feature>
<keyword evidence="1" id="KW-0812">Transmembrane</keyword>
<evidence type="ECO:0000256" key="1">
    <source>
        <dbReference type="SAM" id="Phobius"/>
    </source>
</evidence>
<dbReference type="GO" id="GO:0016787">
    <property type="term" value="F:hydrolase activity"/>
    <property type="evidence" value="ECO:0007669"/>
    <property type="project" value="UniProtKB-KW"/>
</dbReference>
<accession>A0A1G7DSM4</accession>
<dbReference type="PANTHER" id="PTHR23028">
    <property type="entry name" value="ACETYLTRANSFERASE"/>
    <property type="match status" value="1"/>
</dbReference>
<dbReference type="PANTHER" id="PTHR23028:SF53">
    <property type="entry name" value="ACYL_TRANSF_3 DOMAIN-CONTAINING PROTEIN"/>
    <property type="match status" value="1"/>
</dbReference>
<feature type="domain" description="Acyltransferase 3" evidence="2">
    <location>
        <begin position="25"/>
        <end position="342"/>
    </location>
</feature>
<feature type="transmembrane region" description="Helical" evidence="1">
    <location>
        <begin position="231"/>
        <end position="249"/>
    </location>
</feature>
<gene>
    <name evidence="3" type="ORF">SAMN05216337_1028106</name>
</gene>
<dbReference type="GO" id="GO:0016747">
    <property type="term" value="F:acyltransferase activity, transferring groups other than amino-acyl groups"/>
    <property type="evidence" value="ECO:0007669"/>
    <property type="project" value="InterPro"/>
</dbReference>
<dbReference type="Proteomes" id="UP000199245">
    <property type="component" value="Unassembled WGS sequence"/>
</dbReference>
<keyword evidence="3" id="KW-0378">Hydrolase</keyword>
<keyword evidence="3" id="KW-0012">Acyltransferase</keyword>
<sequence>MPRRHDSGYMPSASKQPDPTRVPVLDLLRLAAVGAVILYHYGFWGVASNGVQKVAMPYLAPVAQYGFLGVPVFFAISGFVIAYSAESRTPVGFAIARFSRIYPTFVICMTLTFLATLLLGHAYFHVTWGQWLANLFIAAPMLGQPYMDDAYWSLVIEVVFYVWIALFLAWGIFPRRIDTIIVAWIAITFANELTLDVPLFEKLFMADDSGFFAVGLLIYEHYRGRRDTRLYSLLTLAIGTATFQAVHKLERLGVHTHGSFDPRVVTLISIVSLGIVFAATRIKSVPLPAGLVRAVGGITYPLYLLHLQLGYVILLLITPTPDALSTALVVTGMVLLAWLVWRFLEGPAHYLVRDRLTTLASRHGWPSRIRANEARIDRDDVAPPIEASSIANR</sequence>
<keyword evidence="3" id="KW-0808">Transferase</keyword>
<keyword evidence="1" id="KW-1133">Transmembrane helix</keyword>
<dbReference type="Pfam" id="PF01757">
    <property type="entry name" value="Acyl_transf_3"/>
    <property type="match status" value="1"/>
</dbReference>
<feature type="transmembrane region" description="Helical" evidence="1">
    <location>
        <begin position="264"/>
        <end position="282"/>
    </location>
</feature>
<organism evidence="3 4">
    <name type="scientific">Bradyrhizobium brasilense</name>
    <dbReference type="NCBI Taxonomy" id="1419277"/>
    <lineage>
        <taxon>Bacteria</taxon>
        <taxon>Pseudomonadati</taxon>
        <taxon>Pseudomonadota</taxon>
        <taxon>Alphaproteobacteria</taxon>
        <taxon>Hyphomicrobiales</taxon>
        <taxon>Nitrobacteraceae</taxon>
        <taxon>Bradyrhizobium</taxon>
    </lineage>
</organism>
<dbReference type="AlphaFoldDB" id="A0A1G7DSM4"/>
<evidence type="ECO:0000313" key="3">
    <source>
        <dbReference type="EMBL" id="SDE54441.1"/>
    </source>
</evidence>
<feature type="transmembrane region" description="Helical" evidence="1">
    <location>
        <begin position="104"/>
        <end position="124"/>
    </location>
</feature>
<dbReference type="GO" id="GO:0016020">
    <property type="term" value="C:membrane"/>
    <property type="evidence" value="ECO:0007669"/>
    <property type="project" value="TreeGrafter"/>
</dbReference>
<dbReference type="InterPro" id="IPR050879">
    <property type="entry name" value="Acyltransferase_3"/>
</dbReference>
<feature type="transmembrane region" description="Helical" evidence="1">
    <location>
        <begin position="323"/>
        <end position="344"/>
    </location>
</feature>
<proteinExistence type="predicted"/>
<dbReference type="GO" id="GO:0000271">
    <property type="term" value="P:polysaccharide biosynthetic process"/>
    <property type="evidence" value="ECO:0007669"/>
    <property type="project" value="TreeGrafter"/>
</dbReference>
<evidence type="ECO:0000313" key="4">
    <source>
        <dbReference type="Proteomes" id="UP000199245"/>
    </source>
</evidence>
<name>A0A1G7DSM4_9BRAD</name>